<name>A0A9W7G9U5_9STRA</name>
<reference evidence="3" key="1">
    <citation type="journal article" date="2023" name="Commun. Biol.">
        <title>Genome analysis of Parmales, the sister group of diatoms, reveals the evolutionary specialization of diatoms from phago-mixotrophs to photoautotrophs.</title>
        <authorList>
            <person name="Ban H."/>
            <person name="Sato S."/>
            <person name="Yoshikawa S."/>
            <person name="Yamada K."/>
            <person name="Nakamura Y."/>
            <person name="Ichinomiya M."/>
            <person name="Sato N."/>
            <person name="Blanc-Mathieu R."/>
            <person name="Endo H."/>
            <person name="Kuwata A."/>
            <person name="Ogata H."/>
        </authorList>
    </citation>
    <scope>NUCLEOTIDE SEQUENCE [LARGE SCALE GENOMIC DNA]</scope>
</reference>
<organism evidence="2 3">
    <name type="scientific">Triparma columacea</name>
    <dbReference type="NCBI Taxonomy" id="722753"/>
    <lineage>
        <taxon>Eukaryota</taxon>
        <taxon>Sar</taxon>
        <taxon>Stramenopiles</taxon>
        <taxon>Ochrophyta</taxon>
        <taxon>Bolidophyceae</taxon>
        <taxon>Parmales</taxon>
        <taxon>Triparmaceae</taxon>
        <taxon>Triparma</taxon>
    </lineage>
</organism>
<dbReference type="OrthoDB" id="10623963at2759"/>
<protein>
    <submittedName>
        <fullName evidence="2">Uncharacterized protein</fullName>
    </submittedName>
</protein>
<dbReference type="AlphaFoldDB" id="A0A9W7G9U5"/>
<accession>A0A9W7G9U5</accession>
<evidence type="ECO:0000313" key="2">
    <source>
        <dbReference type="EMBL" id="GMI39182.1"/>
    </source>
</evidence>
<proteinExistence type="predicted"/>
<feature type="region of interest" description="Disordered" evidence="1">
    <location>
        <begin position="127"/>
        <end position="149"/>
    </location>
</feature>
<feature type="compositionally biased region" description="Acidic residues" evidence="1">
    <location>
        <begin position="127"/>
        <end position="145"/>
    </location>
</feature>
<comment type="caution">
    <text evidence="2">The sequence shown here is derived from an EMBL/GenBank/DDBJ whole genome shotgun (WGS) entry which is preliminary data.</text>
</comment>
<gene>
    <name evidence="2" type="ORF">TrCOL_g10443</name>
</gene>
<dbReference type="Proteomes" id="UP001165065">
    <property type="component" value="Unassembled WGS sequence"/>
</dbReference>
<evidence type="ECO:0000313" key="3">
    <source>
        <dbReference type="Proteomes" id="UP001165065"/>
    </source>
</evidence>
<dbReference type="EMBL" id="BRYA01000098">
    <property type="protein sequence ID" value="GMI39182.1"/>
    <property type="molecule type" value="Genomic_DNA"/>
</dbReference>
<evidence type="ECO:0000256" key="1">
    <source>
        <dbReference type="SAM" id="MobiDB-lite"/>
    </source>
</evidence>
<keyword evidence="3" id="KW-1185">Reference proteome</keyword>
<sequence>MEEAFNSIEEGHQLMDEGNEMGAALRYYQASLTCASLVPTLSSDPKVKTLLLEQGGTYTLKASKIITETPWPIGSIEADVHAVLDGALFLVDCGIRGDFPEDEEEAKNIVGRAREAALRLFDEETVVEAGDEEEGMGEEEEEDLTTESLEDRLRRLKQGKEEDLRDKLKEMKGDTKPAPTQEDISKKLATLGVAVGVEVNGLDSVIKTAGGIDDVDDLINQVTDAVKLEGGITGCGDGEGGGEHDKPIVGETLEEVMTSLNVNIQSEASEIIAEASLRPPAPPSGEDDLGSFVLISTLMNCVSNMTSTGEDGEQKVVDEELLNTKLKEATDLIAKLTRKG</sequence>